<organism evidence="1 2">
    <name type="scientific">Campylobacter peloridis</name>
    <dbReference type="NCBI Taxonomy" id="488546"/>
    <lineage>
        <taxon>Bacteria</taxon>
        <taxon>Pseudomonadati</taxon>
        <taxon>Campylobacterota</taxon>
        <taxon>Epsilonproteobacteria</taxon>
        <taxon>Campylobacterales</taxon>
        <taxon>Campylobacteraceae</taxon>
        <taxon>Campylobacter</taxon>
    </lineage>
</organism>
<evidence type="ECO:0000313" key="1">
    <source>
        <dbReference type="EMBL" id="TXE78491.1"/>
    </source>
</evidence>
<protein>
    <submittedName>
        <fullName evidence="1">Uncharacterized protein</fullName>
    </submittedName>
</protein>
<gene>
    <name evidence="1" type="ORF">FPD46_07875</name>
</gene>
<name>A0A5C7DM21_9BACT</name>
<dbReference type="AlphaFoldDB" id="A0A5C7DM21"/>
<reference evidence="1 2" key="1">
    <citation type="submission" date="2019-07" db="EMBL/GenBank/DDBJ databases">
        <title>Rapid identification of Enteric Bacteria from Whole Genome Sequences (WGS) using Average Nucleotide Identity (ANI).</title>
        <authorList>
            <person name="Lane C."/>
        </authorList>
    </citation>
    <scope>NUCLEOTIDE SEQUENCE [LARGE SCALE GENOMIC DNA]</scope>
    <source>
        <strain evidence="1 2">2016D-0250</strain>
    </source>
</reference>
<accession>A0A5C7DM21</accession>
<sequence length="129" mass="14834">MNKALAIKSYSEVPVDVSAFANYTCNGYELTYQPINLGDYAIPNTDKVKSVTIKWKGAVDDRFGITIHDTFVDGRIFPYEWIDNWYQGNVKVKWNKVNKINIKAGAINTDAWRCYASGIQIHLRFNYDK</sequence>
<evidence type="ECO:0000313" key="2">
    <source>
        <dbReference type="Proteomes" id="UP000321310"/>
    </source>
</evidence>
<proteinExistence type="predicted"/>
<dbReference type="Proteomes" id="UP000321310">
    <property type="component" value="Unassembled WGS sequence"/>
</dbReference>
<dbReference type="EMBL" id="VOWB01000084">
    <property type="protein sequence ID" value="TXE78491.1"/>
    <property type="molecule type" value="Genomic_DNA"/>
</dbReference>
<comment type="caution">
    <text evidence="1">The sequence shown here is derived from an EMBL/GenBank/DDBJ whole genome shotgun (WGS) entry which is preliminary data.</text>
</comment>